<dbReference type="Pfam" id="PF01754">
    <property type="entry name" value="zf-A20"/>
    <property type="match status" value="1"/>
</dbReference>
<evidence type="ECO:0000256" key="16">
    <source>
        <dbReference type="SAM" id="MobiDB-lite"/>
    </source>
</evidence>
<keyword evidence="14" id="KW-0862">Zinc</keyword>
<dbReference type="GO" id="GO:0070536">
    <property type="term" value="P:protein K63-linked deubiquitination"/>
    <property type="evidence" value="ECO:0007669"/>
    <property type="project" value="TreeGrafter"/>
</dbReference>
<dbReference type="GO" id="GO:0070530">
    <property type="term" value="F:K63-linked polyubiquitin modification-dependent protein binding"/>
    <property type="evidence" value="ECO:0007669"/>
    <property type="project" value="TreeGrafter"/>
</dbReference>
<dbReference type="InterPro" id="IPR051346">
    <property type="entry name" value="OTU_Deubiquitinase"/>
</dbReference>
<keyword evidence="7" id="KW-0597">Phosphoprotein</keyword>
<evidence type="ECO:0000256" key="9">
    <source>
        <dbReference type="ARBA" id="ARBA00022723"/>
    </source>
</evidence>
<evidence type="ECO:0000256" key="5">
    <source>
        <dbReference type="ARBA" id="ARBA00012759"/>
    </source>
</evidence>
<dbReference type="GO" id="GO:0035871">
    <property type="term" value="P:protein K11-linked deubiquitination"/>
    <property type="evidence" value="ECO:0007669"/>
    <property type="project" value="TreeGrafter"/>
</dbReference>
<evidence type="ECO:0000256" key="7">
    <source>
        <dbReference type="ARBA" id="ARBA00022553"/>
    </source>
</evidence>
<sequence>MYDICSSILTEISYCIMDVVETSLFFKPLNVEGVEARQEAYLLHSPLKWVDEDESTNFTDETDNFVAINRRLASEDQLNGNFDSPNEGDMPNAIKDPLRDDTTAPKNEFKTLNRGISRATDNVNIVSRVRSELVIADNSDEEYSPIETPIHTFTLPDFTQFTDDFREFLEKDLISISTQTSLEQSNRLNWWTTFAQRLWPLSTSGDGNCLLHAASLGMWGFHDRLLTLRKALHGFLSQSPCREALWRRWKHQQSILNEQAGLVYSEIEWRREWNAIVSMASTTPRLRRQSIVSSSKGDSFGNIYESLEEIHVLALAHVLKRPIIVIADVMLKDMNGDALAPIPFGGIYLPFECSPTECYRSPLLLAYDGGHFSALVAMDHTNHCNTFRKYRVSQSLRPHRFWDLAAIPLVDSSNELLCIQFHKDPGDSDCNDATDLSYKESVSLLNEYLDLVHLDSLGTSGETNKNGLLGSLGRSVGNKLRLKLTRSNSVRNSSNNKTSQHILCALLHTDKRHEYLDIMIENYLQSAKERFHQISVEPPRYGAGKSHFYAQADSESHEKVSQLTPVKATTNNDPTLYLSKSTFYETGILCKADNCSFYGNDRYDYYCSKCYQELANKKAKS</sequence>
<keyword evidence="8" id="KW-0645">Protease</keyword>
<keyword evidence="20" id="KW-1185">Reference proteome</keyword>
<evidence type="ECO:0000259" key="17">
    <source>
        <dbReference type="PROSITE" id="PS50802"/>
    </source>
</evidence>
<feature type="domain" description="OTU" evidence="17">
    <location>
        <begin position="198"/>
        <end position="378"/>
    </location>
</feature>
<keyword evidence="13" id="KW-0788">Thiol protease</keyword>
<dbReference type="GO" id="GO:0008270">
    <property type="term" value="F:zinc ion binding"/>
    <property type="evidence" value="ECO:0007669"/>
    <property type="project" value="UniProtKB-KW"/>
</dbReference>
<evidence type="ECO:0000256" key="15">
    <source>
        <dbReference type="ARBA" id="ARBA00023242"/>
    </source>
</evidence>
<keyword evidence="15" id="KW-0539">Nucleus</keyword>
<dbReference type="InterPro" id="IPR002653">
    <property type="entry name" value="Znf_A20"/>
</dbReference>
<evidence type="ECO:0000256" key="13">
    <source>
        <dbReference type="ARBA" id="ARBA00022807"/>
    </source>
</evidence>
<dbReference type="InterPro" id="IPR003323">
    <property type="entry name" value="OTU_dom"/>
</dbReference>
<evidence type="ECO:0000256" key="4">
    <source>
        <dbReference type="ARBA" id="ARBA00005865"/>
    </source>
</evidence>
<evidence type="ECO:0000256" key="11">
    <source>
        <dbReference type="ARBA" id="ARBA00022786"/>
    </source>
</evidence>
<proteinExistence type="inferred from homology"/>
<feature type="region of interest" description="Disordered" evidence="16">
    <location>
        <begin position="77"/>
        <end position="104"/>
    </location>
</feature>
<comment type="caution">
    <text evidence="19">The sequence shown here is derived from an EMBL/GenBank/DDBJ whole genome shotgun (WGS) entry which is preliminary data.</text>
</comment>
<dbReference type="PROSITE" id="PS50802">
    <property type="entry name" value="OTU"/>
    <property type="match status" value="1"/>
</dbReference>
<dbReference type="EC" id="3.4.19.12" evidence="5"/>
<dbReference type="PANTHER" id="PTHR13367">
    <property type="entry name" value="UBIQUITIN THIOESTERASE"/>
    <property type="match status" value="1"/>
</dbReference>
<accession>A0AAN9Y3Y4</accession>
<evidence type="ECO:0000256" key="12">
    <source>
        <dbReference type="ARBA" id="ARBA00022801"/>
    </source>
</evidence>
<organism evidence="19 20">
    <name type="scientific">Parthenolecanium corni</name>
    <dbReference type="NCBI Taxonomy" id="536013"/>
    <lineage>
        <taxon>Eukaryota</taxon>
        <taxon>Metazoa</taxon>
        <taxon>Ecdysozoa</taxon>
        <taxon>Arthropoda</taxon>
        <taxon>Hexapoda</taxon>
        <taxon>Insecta</taxon>
        <taxon>Pterygota</taxon>
        <taxon>Neoptera</taxon>
        <taxon>Paraneoptera</taxon>
        <taxon>Hemiptera</taxon>
        <taxon>Sternorrhyncha</taxon>
        <taxon>Coccoidea</taxon>
        <taxon>Coccidae</taxon>
        <taxon>Parthenolecanium</taxon>
    </lineage>
</organism>
<dbReference type="AlphaFoldDB" id="A0AAN9Y3Y4"/>
<evidence type="ECO:0000256" key="14">
    <source>
        <dbReference type="ARBA" id="ARBA00022833"/>
    </source>
</evidence>
<dbReference type="GO" id="GO:0005737">
    <property type="term" value="C:cytoplasm"/>
    <property type="evidence" value="ECO:0007669"/>
    <property type="project" value="UniProtKB-SubCell"/>
</dbReference>
<dbReference type="GO" id="GO:0005634">
    <property type="term" value="C:nucleus"/>
    <property type="evidence" value="ECO:0007669"/>
    <property type="project" value="UniProtKB-SubCell"/>
</dbReference>
<dbReference type="GO" id="GO:0071947">
    <property type="term" value="P:protein deubiquitination involved in ubiquitin-dependent protein catabolic process"/>
    <property type="evidence" value="ECO:0007669"/>
    <property type="project" value="TreeGrafter"/>
</dbReference>
<dbReference type="PROSITE" id="PS51036">
    <property type="entry name" value="ZF_A20"/>
    <property type="match status" value="1"/>
</dbReference>
<keyword evidence="12" id="KW-0378">Hydrolase</keyword>
<comment type="catalytic activity">
    <reaction evidence="1">
        <text>Thiol-dependent hydrolysis of ester, thioester, amide, peptide and isopeptide bonds formed by the C-terminal Gly of ubiquitin (a 76-residue protein attached to proteins as an intracellular targeting signal).</text>
        <dbReference type="EC" id="3.4.19.12"/>
    </reaction>
</comment>
<evidence type="ECO:0000313" key="20">
    <source>
        <dbReference type="Proteomes" id="UP001367676"/>
    </source>
</evidence>
<name>A0AAN9Y3Y4_9HEMI</name>
<keyword evidence="9" id="KW-0479">Metal-binding</keyword>
<evidence type="ECO:0000259" key="18">
    <source>
        <dbReference type="PROSITE" id="PS51036"/>
    </source>
</evidence>
<evidence type="ECO:0000256" key="6">
    <source>
        <dbReference type="ARBA" id="ARBA00022490"/>
    </source>
</evidence>
<evidence type="ECO:0000256" key="2">
    <source>
        <dbReference type="ARBA" id="ARBA00004123"/>
    </source>
</evidence>
<feature type="domain" description="A20-type" evidence="18">
    <location>
        <begin position="584"/>
        <end position="619"/>
    </location>
</feature>
<dbReference type="GO" id="GO:0071108">
    <property type="term" value="P:protein K48-linked deubiquitination"/>
    <property type="evidence" value="ECO:0007669"/>
    <property type="project" value="TreeGrafter"/>
</dbReference>
<dbReference type="GO" id="GO:0004843">
    <property type="term" value="F:cysteine-type deubiquitinase activity"/>
    <property type="evidence" value="ECO:0007669"/>
    <property type="project" value="UniProtKB-EC"/>
</dbReference>
<dbReference type="Proteomes" id="UP001367676">
    <property type="component" value="Unassembled WGS sequence"/>
</dbReference>
<dbReference type="EMBL" id="JBBCAQ010000032">
    <property type="protein sequence ID" value="KAK7584148.1"/>
    <property type="molecule type" value="Genomic_DNA"/>
</dbReference>
<keyword evidence="10" id="KW-0863">Zinc-finger</keyword>
<dbReference type="CDD" id="cd22768">
    <property type="entry name" value="OTU_OTUD7"/>
    <property type="match status" value="1"/>
</dbReference>
<evidence type="ECO:0000256" key="1">
    <source>
        <dbReference type="ARBA" id="ARBA00000707"/>
    </source>
</evidence>
<gene>
    <name evidence="19" type="ORF">V9T40_005111</name>
</gene>
<keyword evidence="11" id="KW-0833">Ubl conjugation pathway</keyword>
<protein>
    <recommendedName>
        <fullName evidence="5">ubiquitinyl hydrolase 1</fullName>
        <ecNumber evidence="5">3.4.19.12</ecNumber>
    </recommendedName>
</protein>
<dbReference type="GO" id="GO:0003677">
    <property type="term" value="F:DNA binding"/>
    <property type="evidence" value="ECO:0007669"/>
    <property type="project" value="InterPro"/>
</dbReference>
<dbReference type="Gene3D" id="1.20.5.4770">
    <property type="match status" value="1"/>
</dbReference>
<evidence type="ECO:0000313" key="19">
    <source>
        <dbReference type="EMBL" id="KAK7584148.1"/>
    </source>
</evidence>
<keyword evidence="6" id="KW-0963">Cytoplasm</keyword>
<dbReference type="SMART" id="SM00259">
    <property type="entry name" value="ZnF_A20"/>
    <property type="match status" value="1"/>
</dbReference>
<dbReference type="Pfam" id="PF02338">
    <property type="entry name" value="OTU"/>
    <property type="match status" value="1"/>
</dbReference>
<reference evidence="19 20" key="1">
    <citation type="submission" date="2024-03" db="EMBL/GenBank/DDBJ databases">
        <title>Adaptation during the transition from Ophiocordyceps entomopathogen to insect associate is accompanied by gene loss and intensified selection.</title>
        <authorList>
            <person name="Ward C.M."/>
            <person name="Onetto C.A."/>
            <person name="Borneman A.R."/>
        </authorList>
    </citation>
    <scope>NUCLEOTIDE SEQUENCE [LARGE SCALE GENOMIC DNA]</scope>
    <source>
        <strain evidence="19">AWRI1</strain>
        <tissue evidence="19">Single Adult Female</tissue>
    </source>
</reference>
<evidence type="ECO:0000256" key="10">
    <source>
        <dbReference type="ARBA" id="ARBA00022771"/>
    </source>
</evidence>
<evidence type="ECO:0000256" key="3">
    <source>
        <dbReference type="ARBA" id="ARBA00004496"/>
    </source>
</evidence>
<evidence type="ECO:0000256" key="8">
    <source>
        <dbReference type="ARBA" id="ARBA00022670"/>
    </source>
</evidence>
<dbReference type="PANTHER" id="PTHR13367:SF27">
    <property type="entry name" value="OTU DOMAIN-CONTAINING PROTEIN"/>
    <property type="match status" value="1"/>
</dbReference>
<comment type="similarity">
    <text evidence="4">Belongs to the peptidase C64 family.</text>
</comment>
<comment type="subcellular location">
    <subcellularLocation>
        <location evidence="3">Cytoplasm</location>
    </subcellularLocation>
    <subcellularLocation>
        <location evidence="2">Nucleus</location>
    </subcellularLocation>
</comment>